<evidence type="ECO:0000313" key="2">
    <source>
        <dbReference type="Proteomes" id="UP000775213"/>
    </source>
</evidence>
<evidence type="ECO:0000313" key="1">
    <source>
        <dbReference type="EMBL" id="KAH0469401.1"/>
    </source>
</evidence>
<accession>A0AAV7HL68</accession>
<sequence length="129" mass="13587">MCLMMDPLQKIHSMLAAFQAVTGITGGFTVGKTPSQNYQQTNQGELRPSIILCSSSSIVSLIVRPLVSGKNTANNPQKMITIPNTPKERNFVLLPATAIAGATTPPSTNACLITASAEFLTHVGNSSTL</sequence>
<dbReference type="EMBL" id="JAGFBR010000002">
    <property type="protein sequence ID" value="KAH0469401.1"/>
    <property type="molecule type" value="Genomic_DNA"/>
</dbReference>
<proteinExistence type="predicted"/>
<dbReference type="Proteomes" id="UP000775213">
    <property type="component" value="Unassembled WGS sequence"/>
</dbReference>
<organism evidence="1 2">
    <name type="scientific">Dendrobium chrysotoxum</name>
    <name type="common">Orchid</name>
    <dbReference type="NCBI Taxonomy" id="161865"/>
    <lineage>
        <taxon>Eukaryota</taxon>
        <taxon>Viridiplantae</taxon>
        <taxon>Streptophyta</taxon>
        <taxon>Embryophyta</taxon>
        <taxon>Tracheophyta</taxon>
        <taxon>Spermatophyta</taxon>
        <taxon>Magnoliopsida</taxon>
        <taxon>Liliopsida</taxon>
        <taxon>Asparagales</taxon>
        <taxon>Orchidaceae</taxon>
        <taxon>Epidendroideae</taxon>
        <taxon>Malaxideae</taxon>
        <taxon>Dendrobiinae</taxon>
        <taxon>Dendrobium</taxon>
    </lineage>
</organism>
<protein>
    <submittedName>
        <fullName evidence="1">Uncharacterized protein</fullName>
    </submittedName>
</protein>
<name>A0AAV7HL68_DENCH</name>
<dbReference type="AlphaFoldDB" id="A0AAV7HL68"/>
<gene>
    <name evidence="1" type="ORF">IEQ34_000959</name>
</gene>
<reference evidence="1 2" key="1">
    <citation type="journal article" date="2021" name="Hortic Res">
        <title>Chromosome-scale assembly of the Dendrobium chrysotoxum genome enhances the understanding of orchid evolution.</title>
        <authorList>
            <person name="Zhang Y."/>
            <person name="Zhang G.Q."/>
            <person name="Zhang D."/>
            <person name="Liu X.D."/>
            <person name="Xu X.Y."/>
            <person name="Sun W.H."/>
            <person name="Yu X."/>
            <person name="Zhu X."/>
            <person name="Wang Z.W."/>
            <person name="Zhao X."/>
            <person name="Zhong W.Y."/>
            <person name="Chen H."/>
            <person name="Yin W.L."/>
            <person name="Huang T."/>
            <person name="Niu S.C."/>
            <person name="Liu Z.J."/>
        </authorList>
    </citation>
    <scope>NUCLEOTIDE SEQUENCE [LARGE SCALE GENOMIC DNA]</scope>
    <source>
        <strain evidence="1">Lindl</strain>
    </source>
</reference>
<comment type="caution">
    <text evidence="1">The sequence shown here is derived from an EMBL/GenBank/DDBJ whole genome shotgun (WGS) entry which is preliminary data.</text>
</comment>
<keyword evidence="2" id="KW-1185">Reference proteome</keyword>